<dbReference type="PROSITE" id="PS51502">
    <property type="entry name" value="S_R_A_B_BARREL"/>
    <property type="match status" value="1"/>
</dbReference>
<dbReference type="SUPFAM" id="SSF54909">
    <property type="entry name" value="Dimeric alpha+beta barrel"/>
    <property type="match status" value="1"/>
</dbReference>
<evidence type="ECO:0000259" key="1">
    <source>
        <dbReference type="PROSITE" id="PS51502"/>
    </source>
</evidence>
<dbReference type="OrthoDB" id="7189263at2"/>
<dbReference type="SMART" id="SM00886">
    <property type="entry name" value="Dabb"/>
    <property type="match status" value="1"/>
</dbReference>
<organism evidence="2 3">
    <name type="scientific">Adhaeribacter aerolatus</name>
    <dbReference type="NCBI Taxonomy" id="670289"/>
    <lineage>
        <taxon>Bacteria</taxon>
        <taxon>Pseudomonadati</taxon>
        <taxon>Bacteroidota</taxon>
        <taxon>Cytophagia</taxon>
        <taxon>Cytophagales</taxon>
        <taxon>Hymenobacteraceae</taxon>
        <taxon>Adhaeribacter</taxon>
    </lineage>
</organism>
<proteinExistence type="predicted"/>
<evidence type="ECO:0000313" key="2">
    <source>
        <dbReference type="EMBL" id="GEO02495.1"/>
    </source>
</evidence>
<dbReference type="AlphaFoldDB" id="A0A512AS12"/>
<gene>
    <name evidence="2" type="ORF">AAE02nite_01590</name>
</gene>
<reference evidence="2 3" key="1">
    <citation type="submission" date="2019-07" db="EMBL/GenBank/DDBJ databases">
        <title>Whole genome shotgun sequence of Adhaeribacter aerolatus NBRC 106133.</title>
        <authorList>
            <person name="Hosoyama A."/>
            <person name="Uohara A."/>
            <person name="Ohji S."/>
            <person name="Ichikawa N."/>
        </authorList>
    </citation>
    <scope>NUCLEOTIDE SEQUENCE [LARGE SCALE GENOMIC DNA]</scope>
    <source>
        <strain evidence="2 3">NBRC 106133</strain>
    </source>
</reference>
<dbReference type="Gene3D" id="3.30.70.100">
    <property type="match status" value="1"/>
</dbReference>
<feature type="domain" description="Stress-response A/B barrel" evidence="1">
    <location>
        <begin position="2"/>
        <end position="97"/>
    </location>
</feature>
<dbReference type="InterPro" id="IPR011008">
    <property type="entry name" value="Dimeric_a/b-barrel"/>
</dbReference>
<keyword evidence="3" id="KW-1185">Reference proteome</keyword>
<name>A0A512AS12_9BACT</name>
<dbReference type="Proteomes" id="UP000321532">
    <property type="component" value="Unassembled WGS sequence"/>
</dbReference>
<accession>A0A512AS12</accession>
<dbReference type="RefSeq" id="WP_146894536.1">
    <property type="nucleotide sequence ID" value="NZ_BJYS01000001.1"/>
</dbReference>
<dbReference type="Pfam" id="PF07876">
    <property type="entry name" value="Dabb"/>
    <property type="match status" value="1"/>
</dbReference>
<dbReference type="InterPro" id="IPR013097">
    <property type="entry name" value="Dabb"/>
</dbReference>
<sequence length="100" mass="11450">MFVHHVFFWLKSDNTPDEIKKFEASVSSLKSIKTVHMAEVGKPASTDRPVIDTTYSYSLLLVFNSLADHDAYQVDPVHLQFVADCSKLWERVLIYDSESL</sequence>
<evidence type="ECO:0000313" key="3">
    <source>
        <dbReference type="Proteomes" id="UP000321532"/>
    </source>
</evidence>
<comment type="caution">
    <text evidence="2">The sequence shown here is derived from an EMBL/GenBank/DDBJ whole genome shotgun (WGS) entry which is preliminary data.</text>
</comment>
<dbReference type="EMBL" id="BJYS01000001">
    <property type="protein sequence ID" value="GEO02495.1"/>
    <property type="molecule type" value="Genomic_DNA"/>
</dbReference>
<protein>
    <recommendedName>
        <fullName evidence="1">Stress-response A/B barrel domain-containing protein</fullName>
    </recommendedName>
</protein>